<feature type="chain" id="PRO_5046198811" description="Lipoprotein" evidence="1">
    <location>
        <begin position="24"/>
        <end position="186"/>
    </location>
</feature>
<proteinExistence type="predicted"/>
<reference evidence="2 3" key="1">
    <citation type="submission" date="2024-04" db="EMBL/GenBank/DDBJ databases">
        <title>Bacterial endophytes with biocontrol capabilities against important plant pathogens.</title>
        <authorList>
            <person name="Alayande K.A."/>
        </authorList>
    </citation>
    <scope>NUCLEOTIDE SEQUENCE [LARGE SCALE GENOMIC DNA]</scope>
    <source>
        <strain evidence="2 3">KV22</strain>
    </source>
</reference>
<gene>
    <name evidence="2" type="ORF">AAE039_08455</name>
</gene>
<evidence type="ECO:0000256" key="1">
    <source>
        <dbReference type="SAM" id="SignalP"/>
    </source>
</evidence>
<dbReference type="PROSITE" id="PS51257">
    <property type="entry name" value="PROKAR_LIPOPROTEIN"/>
    <property type="match status" value="1"/>
</dbReference>
<keyword evidence="1" id="KW-0732">Signal</keyword>
<dbReference type="RefSeq" id="WP_146027605.1">
    <property type="nucleotide sequence ID" value="NZ_JBBYHY010000004.1"/>
</dbReference>
<dbReference type="EMBL" id="JBBYHY010000004">
    <property type="protein sequence ID" value="MEL3953592.1"/>
    <property type="molecule type" value="Genomic_DNA"/>
</dbReference>
<accession>A0ABU9JL61</accession>
<name>A0ABU9JL61_9GAMM</name>
<keyword evidence="3" id="KW-1185">Reference proteome</keyword>
<protein>
    <recommendedName>
        <fullName evidence="4">Lipoprotein</fullName>
    </recommendedName>
</protein>
<evidence type="ECO:0000313" key="3">
    <source>
        <dbReference type="Proteomes" id="UP001455088"/>
    </source>
</evidence>
<evidence type="ECO:0000313" key="2">
    <source>
        <dbReference type="EMBL" id="MEL3953592.1"/>
    </source>
</evidence>
<dbReference type="Proteomes" id="UP001455088">
    <property type="component" value="Unassembled WGS sequence"/>
</dbReference>
<comment type="caution">
    <text evidence="2">The sequence shown here is derived from an EMBL/GenBank/DDBJ whole genome shotgun (WGS) entry which is preliminary data.</text>
</comment>
<feature type="signal peptide" evidence="1">
    <location>
        <begin position="1"/>
        <end position="23"/>
    </location>
</feature>
<organism evidence="2 3">
    <name type="scientific">Stenotrophomonas bentonitica</name>
    <dbReference type="NCBI Taxonomy" id="1450134"/>
    <lineage>
        <taxon>Bacteria</taxon>
        <taxon>Pseudomonadati</taxon>
        <taxon>Pseudomonadota</taxon>
        <taxon>Gammaproteobacteria</taxon>
        <taxon>Lysobacterales</taxon>
        <taxon>Lysobacteraceae</taxon>
        <taxon>Stenotrophomonas</taxon>
    </lineage>
</organism>
<sequence>MKRKISYPGIVTSVLCLSLSLVGCSNETQVENAPQSVADASPAPAAKPSIGQAPVEFNEAQRQVTRASFNNCNLEALDSTAFASEPDYTPADKNSVVLGGWLGRNGGAGVPAEPNLLLMLNERVWSLPISYNVDRPDVAAHTGDAELLHSGFSISVDVSSLPNGVYRVLLADGANSYCDNGRRLKI</sequence>
<evidence type="ECO:0008006" key="4">
    <source>
        <dbReference type="Google" id="ProtNLM"/>
    </source>
</evidence>